<reference evidence="1 2" key="1">
    <citation type="submission" date="2018-11" db="EMBL/GenBank/DDBJ databases">
        <title>Genome sequencing of Paenibacillus sp. KCOM 3021 (= ChDC PVNT-B20).</title>
        <authorList>
            <person name="Kook J.-K."/>
            <person name="Park S.-N."/>
            <person name="Lim Y.K."/>
        </authorList>
    </citation>
    <scope>NUCLEOTIDE SEQUENCE [LARGE SCALE GENOMIC DNA]</scope>
    <source>
        <strain evidence="1 2">KCOM 3021</strain>
    </source>
</reference>
<dbReference type="RefSeq" id="WP_128635736.1">
    <property type="nucleotide sequence ID" value="NZ_RRCN01000002.1"/>
</dbReference>
<accession>A0A3P3TAV0</accession>
<sequence length="133" mass="15018">MENNNYMVCWTDSDGQKKWEIVPAKDEVQVVSELFYRSPLVFPMSSELDGKTDGGVVTVEAPQHIKTPIGSIAVNQTSDPNYPGVYVSVDDTSLVLVEYDPSQRKHAIRVWSQDEPENDPEYIQMIESRSADH</sequence>
<name>A0A3P3TAV0_9BACL</name>
<evidence type="ECO:0000313" key="1">
    <source>
        <dbReference type="EMBL" id="RRJ54649.1"/>
    </source>
</evidence>
<keyword evidence="2" id="KW-1185">Reference proteome</keyword>
<dbReference type="AlphaFoldDB" id="A0A3P3TAV0"/>
<dbReference type="Proteomes" id="UP000267017">
    <property type="component" value="Unassembled WGS sequence"/>
</dbReference>
<protein>
    <submittedName>
        <fullName evidence="1">Uncharacterized protein</fullName>
    </submittedName>
</protein>
<organism evidence="1 2">
    <name type="scientific">Paenibacillus oralis</name>
    <dbReference type="NCBI Taxonomy" id="2490856"/>
    <lineage>
        <taxon>Bacteria</taxon>
        <taxon>Bacillati</taxon>
        <taxon>Bacillota</taxon>
        <taxon>Bacilli</taxon>
        <taxon>Bacillales</taxon>
        <taxon>Paenibacillaceae</taxon>
        <taxon>Paenibacillus</taxon>
    </lineage>
</organism>
<gene>
    <name evidence="1" type="ORF">EHV15_34190</name>
</gene>
<dbReference type="OrthoDB" id="10006744at2"/>
<dbReference type="EMBL" id="RRCN01000002">
    <property type="protein sequence ID" value="RRJ54649.1"/>
    <property type="molecule type" value="Genomic_DNA"/>
</dbReference>
<proteinExistence type="predicted"/>
<evidence type="ECO:0000313" key="2">
    <source>
        <dbReference type="Proteomes" id="UP000267017"/>
    </source>
</evidence>
<comment type="caution">
    <text evidence="1">The sequence shown here is derived from an EMBL/GenBank/DDBJ whole genome shotgun (WGS) entry which is preliminary data.</text>
</comment>